<evidence type="ECO:0000313" key="2">
    <source>
        <dbReference type="EMBL" id="MCC2229885.1"/>
    </source>
</evidence>
<sequence>MKNKKIRLFLGGTLAVMGLTFCSCEESNMVVTESLSSKTEVDMETMEESQEETESPATLEADRSEDASNVSRTEALEISSGENKEMQNHETSDTQSATMTAGINEKSQQDMRARSQALIDLLNTINTEVAPGAEGSSAVADRIIGNLKTWASDTDMSEDAIRETVVSWLSDQGNDAQLGFAGKLKAVYERIEAPNETIKAIVDAVQLPLEADNESVISENEEYPGEDVVKVVNSKGESATLYKLADGRYMDRINRVFIYDGADTWTDTDEIIWSRAAAQ</sequence>
<dbReference type="AlphaFoldDB" id="A0AAE3JE47"/>
<feature type="compositionally biased region" description="Basic and acidic residues" evidence="1">
    <location>
        <begin position="82"/>
        <end position="92"/>
    </location>
</feature>
<reference evidence="2" key="1">
    <citation type="submission" date="2021-10" db="EMBL/GenBank/DDBJ databases">
        <title>Anaerobic single-cell dispensing facilitates the cultivation of human gut bacteria.</title>
        <authorList>
            <person name="Afrizal A."/>
        </authorList>
    </citation>
    <scope>NUCLEOTIDE SEQUENCE</scope>
    <source>
        <strain evidence="2">CLA-AA-H215</strain>
    </source>
</reference>
<dbReference type="RefSeq" id="WP_349199652.1">
    <property type="nucleotide sequence ID" value="NZ_JBBNHI010000269.1"/>
</dbReference>
<evidence type="ECO:0000256" key="1">
    <source>
        <dbReference type="SAM" id="MobiDB-lite"/>
    </source>
</evidence>
<accession>A0AAE3JE47</accession>
<gene>
    <name evidence="2" type="ORF">LKD81_02550</name>
</gene>
<dbReference type="PROSITE" id="PS51257">
    <property type="entry name" value="PROKAR_LIPOPROTEIN"/>
    <property type="match status" value="1"/>
</dbReference>
<feature type="compositionally biased region" description="Acidic residues" evidence="1">
    <location>
        <begin position="42"/>
        <end position="54"/>
    </location>
</feature>
<comment type="caution">
    <text evidence="2">The sequence shown here is derived from an EMBL/GenBank/DDBJ whole genome shotgun (WGS) entry which is preliminary data.</text>
</comment>
<proteinExistence type="predicted"/>
<protein>
    <recommendedName>
        <fullName evidence="4">Lipoprotein</fullName>
    </recommendedName>
</protein>
<dbReference type="EMBL" id="JAJEQR010000006">
    <property type="protein sequence ID" value="MCC2229885.1"/>
    <property type="molecule type" value="Genomic_DNA"/>
</dbReference>
<evidence type="ECO:0008006" key="4">
    <source>
        <dbReference type="Google" id="ProtNLM"/>
    </source>
</evidence>
<dbReference type="Proteomes" id="UP001198182">
    <property type="component" value="Unassembled WGS sequence"/>
</dbReference>
<keyword evidence="3" id="KW-1185">Reference proteome</keyword>
<organism evidence="2 3">
    <name type="scientific">Hominifimenecus microfluidus</name>
    <dbReference type="NCBI Taxonomy" id="2885348"/>
    <lineage>
        <taxon>Bacteria</taxon>
        <taxon>Bacillati</taxon>
        <taxon>Bacillota</taxon>
        <taxon>Clostridia</taxon>
        <taxon>Lachnospirales</taxon>
        <taxon>Lachnospiraceae</taxon>
        <taxon>Hominifimenecus</taxon>
    </lineage>
</organism>
<evidence type="ECO:0000313" key="3">
    <source>
        <dbReference type="Proteomes" id="UP001198182"/>
    </source>
</evidence>
<name>A0AAE3JE47_9FIRM</name>
<feature type="region of interest" description="Disordered" evidence="1">
    <location>
        <begin position="35"/>
        <end position="97"/>
    </location>
</feature>